<accession>A0A6C0H2U6</accession>
<dbReference type="AlphaFoldDB" id="A0A6C0H2U6"/>
<dbReference type="EC" id="2.7.11.1" evidence="1"/>
<dbReference type="GO" id="GO:0005524">
    <property type="term" value="F:ATP binding"/>
    <property type="evidence" value="ECO:0007669"/>
    <property type="project" value="UniProtKB-KW"/>
</dbReference>
<proteinExistence type="predicted"/>
<dbReference type="InterPro" id="IPR018934">
    <property type="entry name" value="RIO_dom"/>
</dbReference>
<evidence type="ECO:0000256" key="1">
    <source>
        <dbReference type="ARBA" id="ARBA00012513"/>
    </source>
</evidence>
<evidence type="ECO:0000256" key="8">
    <source>
        <dbReference type="ARBA" id="ARBA00048679"/>
    </source>
</evidence>
<keyword evidence="5" id="KW-0418">Kinase</keyword>
<reference evidence="10" key="1">
    <citation type="journal article" date="2020" name="Nature">
        <title>Giant virus diversity and host interactions through global metagenomics.</title>
        <authorList>
            <person name="Schulz F."/>
            <person name="Roux S."/>
            <person name="Paez-Espino D."/>
            <person name="Jungbluth S."/>
            <person name="Walsh D.A."/>
            <person name="Denef V.J."/>
            <person name="McMahon K.D."/>
            <person name="Konstantinidis K.T."/>
            <person name="Eloe-Fadrosh E.A."/>
            <person name="Kyrpides N.C."/>
            <person name="Woyke T."/>
        </authorList>
    </citation>
    <scope>NUCLEOTIDE SEQUENCE</scope>
    <source>
        <strain evidence="10">GVMAG-M-3300023179-62</strain>
    </source>
</reference>
<organism evidence="10">
    <name type="scientific">viral metagenome</name>
    <dbReference type="NCBI Taxonomy" id="1070528"/>
    <lineage>
        <taxon>unclassified sequences</taxon>
        <taxon>metagenomes</taxon>
        <taxon>organismal metagenomes</taxon>
    </lineage>
</organism>
<evidence type="ECO:0000259" key="9">
    <source>
        <dbReference type="Pfam" id="PF01163"/>
    </source>
</evidence>
<keyword evidence="6" id="KW-0067">ATP-binding</keyword>
<comment type="catalytic activity">
    <reaction evidence="8">
        <text>L-seryl-[protein] + ATP = O-phospho-L-seryl-[protein] + ADP + H(+)</text>
        <dbReference type="Rhea" id="RHEA:17989"/>
        <dbReference type="Rhea" id="RHEA-COMP:9863"/>
        <dbReference type="Rhea" id="RHEA-COMP:11604"/>
        <dbReference type="ChEBI" id="CHEBI:15378"/>
        <dbReference type="ChEBI" id="CHEBI:29999"/>
        <dbReference type="ChEBI" id="CHEBI:30616"/>
        <dbReference type="ChEBI" id="CHEBI:83421"/>
        <dbReference type="ChEBI" id="CHEBI:456216"/>
        <dbReference type="EC" id="2.7.11.1"/>
    </reaction>
</comment>
<dbReference type="Pfam" id="PF01163">
    <property type="entry name" value="RIO1"/>
    <property type="match status" value="1"/>
</dbReference>
<dbReference type="GO" id="GO:0004674">
    <property type="term" value="F:protein serine/threonine kinase activity"/>
    <property type="evidence" value="ECO:0007669"/>
    <property type="project" value="UniProtKB-KW"/>
</dbReference>
<keyword evidence="2" id="KW-0723">Serine/threonine-protein kinase</keyword>
<feature type="domain" description="RIO-type" evidence="9">
    <location>
        <begin position="83"/>
        <end position="206"/>
    </location>
</feature>
<evidence type="ECO:0000256" key="4">
    <source>
        <dbReference type="ARBA" id="ARBA00022741"/>
    </source>
</evidence>
<keyword evidence="4" id="KW-0547">Nucleotide-binding</keyword>
<dbReference type="EMBL" id="MN739858">
    <property type="protein sequence ID" value="QHT74769.1"/>
    <property type="molecule type" value="Genomic_DNA"/>
</dbReference>
<evidence type="ECO:0000256" key="2">
    <source>
        <dbReference type="ARBA" id="ARBA00022527"/>
    </source>
</evidence>
<evidence type="ECO:0000256" key="7">
    <source>
        <dbReference type="ARBA" id="ARBA00047899"/>
    </source>
</evidence>
<sequence length="244" mass="28233">MDYSKLEKYTCSELRVMAEKMDLHVYRGKSDLIKVISDAFNEYELYKKEKIDKYERFEQLGEKGKEGTTFLVKTKDGSEYAMKTFRKQKSSANLYKESELQKMAASAGVSPEIIEIDTVSKYIVMQKMDIHLVDLIKKQEGILKKSQQKQILSIYKKLDNARVFHGDANLLNYMCKGTKIYIIDFGMAKEITPNLIKKLGTDTPNIHIMTLGFALKLRDLKCPQSSYAYIIKHLSEEQRSQFGF</sequence>
<comment type="catalytic activity">
    <reaction evidence="7">
        <text>L-threonyl-[protein] + ATP = O-phospho-L-threonyl-[protein] + ADP + H(+)</text>
        <dbReference type="Rhea" id="RHEA:46608"/>
        <dbReference type="Rhea" id="RHEA-COMP:11060"/>
        <dbReference type="Rhea" id="RHEA-COMP:11605"/>
        <dbReference type="ChEBI" id="CHEBI:15378"/>
        <dbReference type="ChEBI" id="CHEBI:30013"/>
        <dbReference type="ChEBI" id="CHEBI:30616"/>
        <dbReference type="ChEBI" id="CHEBI:61977"/>
        <dbReference type="ChEBI" id="CHEBI:456216"/>
        <dbReference type="EC" id="2.7.11.1"/>
    </reaction>
</comment>
<dbReference type="Gene3D" id="1.10.510.10">
    <property type="entry name" value="Transferase(Phosphotransferase) domain 1"/>
    <property type="match status" value="1"/>
</dbReference>
<name>A0A6C0H2U6_9ZZZZ</name>
<dbReference type="InterPro" id="IPR011009">
    <property type="entry name" value="Kinase-like_dom_sf"/>
</dbReference>
<evidence type="ECO:0000256" key="5">
    <source>
        <dbReference type="ARBA" id="ARBA00022777"/>
    </source>
</evidence>
<evidence type="ECO:0000256" key="6">
    <source>
        <dbReference type="ARBA" id="ARBA00022840"/>
    </source>
</evidence>
<evidence type="ECO:0000256" key="3">
    <source>
        <dbReference type="ARBA" id="ARBA00022679"/>
    </source>
</evidence>
<dbReference type="SUPFAM" id="SSF56112">
    <property type="entry name" value="Protein kinase-like (PK-like)"/>
    <property type="match status" value="1"/>
</dbReference>
<evidence type="ECO:0000313" key="10">
    <source>
        <dbReference type="EMBL" id="QHT74769.1"/>
    </source>
</evidence>
<protein>
    <recommendedName>
        <fullName evidence="1">non-specific serine/threonine protein kinase</fullName>
        <ecNumber evidence="1">2.7.11.1</ecNumber>
    </recommendedName>
</protein>
<keyword evidence="3" id="KW-0808">Transferase</keyword>